<evidence type="ECO:0000313" key="2">
    <source>
        <dbReference type="EMBL" id="GAA5174800.1"/>
    </source>
</evidence>
<keyword evidence="3" id="KW-1185">Reference proteome</keyword>
<dbReference type="InterPro" id="IPR050213">
    <property type="entry name" value="GST_superfamily"/>
</dbReference>
<dbReference type="SUPFAM" id="SSF52833">
    <property type="entry name" value="Thioredoxin-like"/>
    <property type="match status" value="1"/>
</dbReference>
<feature type="domain" description="GST C-terminal" evidence="1">
    <location>
        <begin position="93"/>
        <end position="225"/>
    </location>
</feature>
<dbReference type="RefSeq" id="WP_031383314.1">
    <property type="nucleotide sequence ID" value="NZ_BAABKI010000018.1"/>
</dbReference>
<dbReference type="InterPro" id="IPR010987">
    <property type="entry name" value="Glutathione-S-Trfase_C-like"/>
</dbReference>
<dbReference type="Gene3D" id="3.40.30.10">
    <property type="entry name" value="Glutaredoxin"/>
    <property type="match status" value="1"/>
</dbReference>
<dbReference type="PROSITE" id="PS50405">
    <property type="entry name" value="GST_CTER"/>
    <property type="match status" value="1"/>
</dbReference>
<name>A0ABP9RCT0_9GAMM</name>
<dbReference type="Gene3D" id="1.20.1050.10">
    <property type="match status" value="1"/>
</dbReference>
<gene>
    <name evidence="2" type="ORF">GCM10023342_16590</name>
</gene>
<dbReference type="PANTHER" id="PTHR11571:SF263">
    <property type="entry name" value="GLUTATHIONE S-TRANSFERASE"/>
    <property type="match status" value="1"/>
</dbReference>
<dbReference type="InterPro" id="IPR004046">
    <property type="entry name" value="GST_C"/>
</dbReference>
<accession>A0ABP9RCT0</accession>
<proteinExistence type="predicted"/>
<dbReference type="CDD" id="cd03192">
    <property type="entry name" value="GST_C_Sigma_like"/>
    <property type="match status" value="1"/>
</dbReference>
<reference evidence="3" key="1">
    <citation type="journal article" date="2019" name="Int. J. Syst. Evol. Microbiol.">
        <title>The Global Catalogue of Microorganisms (GCM) 10K type strain sequencing project: providing services to taxonomists for standard genome sequencing and annotation.</title>
        <authorList>
            <consortium name="The Broad Institute Genomics Platform"/>
            <consortium name="The Broad Institute Genome Sequencing Center for Infectious Disease"/>
            <person name="Wu L."/>
            <person name="Ma J."/>
        </authorList>
    </citation>
    <scope>NUCLEOTIDE SEQUENCE [LARGE SCALE GENOMIC DNA]</scope>
    <source>
        <strain evidence="3">JCM 18472</strain>
    </source>
</reference>
<evidence type="ECO:0000259" key="1">
    <source>
        <dbReference type="PROSITE" id="PS50405"/>
    </source>
</evidence>
<sequence length="240" mass="27118">MRYELYYWPTIQGRGEFVRLALEDAGADYEDVGNQADAGITEISYYLEGQATVRPPFAPPFLKAGETVVSHVANILQFLGPRLALVPDDEQSRLWAHGLQLTLTDFVAEIHDVHHPLGASLYYEDQQAEARQRAALFLDERLPKFLGYFEQVLELNPESEACLVGVAHSYVDLSLFQVVSGLRYAFPRAMARHEEAFARVSELARRVAERPSIAAYLASSRRLPFNESGVFRHYPELDTD</sequence>
<protein>
    <submittedName>
        <fullName evidence="2">Glutathione S-transferase</fullName>
    </submittedName>
</protein>
<comment type="caution">
    <text evidence="2">The sequence shown here is derived from an EMBL/GenBank/DDBJ whole genome shotgun (WGS) entry which is preliminary data.</text>
</comment>
<dbReference type="InterPro" id="IPR036282">
    <property type="entry name" value="Glutathione-S-Trfase_C_sf"/>
</dbReference>
<dbReference type="Pfam" id="PF14497">
    <property type="entry name" value="GST_C_3"/>
    <property type="match status" value="1"/>
</dbReference>
<dbReference type="Proteomes" id="UP001500074">
    <property type="component" value="Unassembled WGS sequence"/>
</dbReference>
<organism evidence="2 3">
    <name type="scientific">Modicisalibacter zincidurans</name>
    <dbReference type="NCBI Taxonomy" id="1178777"/>
    <lineage>
        <taxon>Bacteria</taxon>
        <taxon>Pseudomonadati</taxon>
        <taxon>Pseudomonadota</taxon>
        <taxon>Gammaproteobacteria</taxon>
        <taxon>Oceanospirillales</taxon>
        <taxon>Halomonadaceae</taxon>
        <taxon>Modicisalibacter</taxon>
    </lineage>
</organism>
<dbReference type="EMBL" id="BAABKI010000018">
    <property type="protein sequence ID" value="GAA5174800.1"/>
    <property type="molecule type" value="Genomic_DNA"/>
</dbReference>
<dbReference type="SUPFAM" id="SSF47616">
    <property type="entry name" value="GST C-terminal domain-like"/>
    <property type="match status" value="1"/>
</dbReference>
<dbReference type="PANTHER" id="PTHR11571">
    <property type="entry name" value="GLUTATHIONE S-TRANSFERASE"/>
    <property type="match status" value="1"/>
</dbReference>
<evidence type="ECO:0000313" key="3">
    <source>
        <dbReference type="Proteomes" id="UP001500074"/>
    </source>
</evidence>
<dbReference type="InterPro" id="IPR036249">
    <property type="entry name" value="Thioredoxin-like_sf"/>
</dbReference>